<feature type="compositionally biased region" description="Basic and acidic residues" evidence="2">
    <location>
        <begin position="240"/>
        <end position="253"/>
    </location>
</feature>
<reference evidence="4 5" key="1">
    <citation type="journal article" date="2014" name="Nat. Commun.">
        <title>Molecular traces of alternative social organization in a termite genome.</title>
        <authorList>
            <person name="Terrapon N."/>
            <person name="Li C."/>
            <person name="Robertson H.M."/>
            <person name="Ji L."/>
            <person name="Meng X."/>
            <person name="Booth W."/>
            <person name="Chen Z."/>
            <person name="Childers C.P."/>
            <person name="Glastad K.M."/>
            <person name="Gokhale K."/>
            <person name="Gowin J."/>
            <person name="Gronenberg W."/>
            <person name="Hermansen R.A."/>
            <person name="Hu H."/>
            <person name="Hunt B.G."/>
            <person name="Huylmans A.K."/>
            <person name="Khalil S.M."/>
            <person name="Mitchell R.D."/>
            <person name="Munoz-Torres M.C."/>
            <person name="Mustard J.A."/>
            <person name="Pan H."/>
            <person name="Reese J.T."/>
            <person name="Scharf M.E."/>
            <person name="Sun F."/>
            <person name="Vogel H."/>
            <person name="Xiao J."/>
            <person name="Yang W."/>
            <person name="Yang Z."/>
            <person name="Yang Z."/>
            <person name="Zhou J."/>
            <person name="Zhu J."/>
            <person name="Brent C.S."/>
            <person name="Elsik C.G."/>
            <person name="Goodisman M.A."/>
            <person name="Liberles D.A."/>
            <person name="Roe R.M."/>
            <person name="Vargo E.L."/>
            <person name="Vilcinskas A."/>
            <person name="Wang J."/>
            <person name="Bornberg-Bauer E."/>
            <person name="Korb J."/>
            <person name="Zhang G."/>
            <person name="Liebig J."/>
        </authorList>
    </citation>
    <scope>NUCLEOTIDE SEQUENCE [LARGE SCALE GENOMIC DNA]</scope>
    <source>
        <tissue evidence="4">Whole organism</tissue>
    </source>
</reference>
<feature type="compositionally biased region" description="Basic and acidic residues" evidence="2">
    <location>
        <begin position="268"/>
        <end position="282"/>
    </location>
</feature>
<feature type="compositionally biased region" description="Polar residues" evidence="2">
    <location>
        <begin position="293"/>
        <end position="303"/>
    </location>
</feature>
<keyword evidence="5" id="KW-1185">Reference proteome</keyword>
<feature type="domain" description="ZAD" evidence="3">
    <location>
        <begin position="10"/>
        <end position="82"/>
    </location>
</feature>
<accession>A0A067RJK5</accession>
<dbReference type="PROSITE" id="PS51915">
    <property type="entry name" value="ZAD"/>
    <property type="match status" value="1"/>
</dbReference>
<dbReference type="InterPro" id="IPR012934">
    <property type="entry name" value="Znf_AD"/>
</dbReference>
<dbReference type="SUPFAM" id="SSF57716">
    <property type="entry name" value="Glucocorticoid receptor-like (DNA-binding domain)"/>
    <property type="match status" value="1"/>
</dbReference>
<dbReference type="Proteomes" id="UP000027135">
    <property type="component" value="Unassembled WGS sequence"/>
</dbReference>
<feature type="compositionally biased region" description="Polar residues" evidence="2">
    <location>
        <begin position="209"/>
        <end position="220"/>
    </location>
</feature>
<feature type="compositionally biased region" description="Polar residues" evidence="2">
    <location>
        <begin position="256"/>
        <end position="267"/>
    </location>
</feature>
<dbReference type="PANTHER" id="PTHR39942">
    <property type="entry name" value="BCDNA.LD26519-RELATED"/>
    <property type="match status" value="1"/>
</dbReference>
<proteinExistence type="predicted"/>
<dbReference type="Pfam" id="PF07776">
    <property type="entry name" value="zf-AD"/>
    <property type="match status" value="1"/>
</dbReference>
<keyword evidence="1" id="KW-0479">Metal-binding</keyword>
<feature type="region of interest" description="Disordered" evidence="2">
    <location>
        <begin position="189"/>
        <end position="328"/>
    </location>
</feature>
<dbReference type="PANTHER" id="PTHR39942:SF1">
    <property type="entry name" value="BCDNA.LD26519-RELATED"/>
    <property type="match status" value="1"/>
</dbReference>
<evidence type="ECO:0000256" key="2">
    <source>
        <dbReference type="SAM" id="MobiDB-lite"/>
    </source>
</evidence>
<feature type="binding site" evidence="1">
    <location>
        <position position="58"/>
    </location>
    <ligand>
        <name>Zn(2+)</name>
        <dbReference type="ChEBI" id="CHEBI:29105"/>
    </ligand>
</feature>
<dbReference type="SMART" id="SM00868">
    <property type="entry name" value="zf-AD"/>
    <property type="match status" value="1"/>
</dbReference>
<dbReference type="InParanoid" id="A0A067RJK5"/>
<evidence type="ECO:0000313" key="4">
    <source>
        <dbReference type="EMBL" id="KDR24041.1"/>
    </source>
</evidence>
<dbReference type="GO" id="GO:0008270">
    <property type="term" value="F:zinc ion binding"/>
    <property type="evidence" value="ECO:0007669"/>
    <property type="project" value="UniProtKB-UniRule"/>
</dbReference>
<dbReference type="Gene3D" id="3.40.1800.20">
    <property type="match status" value="1"/>
</dbReference>
<keyword evidence="1" id="KW-0863">Zinc-finger</keyword>
<dbReference type="AlphaFoldDB" id="A0A067RJK5"/>
<name>A0A067RJK5_ZOONE</name>
<evidence type="ECO:0000259" key="3">
    <source>
        <dbReference type="PROSITE" id="PS51915"/>
    </source>
</evidence>
<protein>
    <recommendedName>
        <fullName evidence="3">ZAD domain-containing protein</fullName>
    </recommendedName>
</protein>
<evidence type="ECO:0000313" key="5">
    <source>
        <dbReference type="Proteomes" id="UP000027135"/>
    </source>
</evidence>
<feature type="binding site" evidence="1">
    <location>
        <position position="12"/>
    </location>
    <ligand>
        <name>Zn(2+)</name>
        <dbReference type="ChEBI" id="CHEBI:29105"/>
    </ligand>
</feature>
<organism evidence="4 5">
    <name type="scientific">Zootermopsis nevadensis</name>
    <name type="common">Dampwood termite</name>
    <dbReference type="NCBI Taxonomy" id="136037"/>
    <lineage>
        <taxon>Eukaryota</taxon>
        <taxon>Metazoa</taxon>
        <taxon>Ecdysozoa</taxon>
        <taxon>Arthropoda</taxon>
        <taxon>Hexapoda</taxon>
        <taxon>Insecta</taxon>
        <taxon>Pterygota</taxon>
        <taxon>Neoptera</taxon>
        <taxon>Polyneoptera</taxon>
        <taxon>Dictyoptera</taxon>
        <taxon>Blattodea</taxon>
        <taxon>Blattoidea</taxon>
        <taxon>Termitoidae</taxon>
        <taxon>Termopsidae</taxon>
        <taxon>Zootermopsis</taxon>
    </lineage>
</organism>
<feature type="binding site" evidence="1">
    <location>
        <position position="15"/>
    </location>
    <ligand>
        <name>Zn(2+)</name>
        <dbReference type="ChEBI" id="CHEBI:29105"/>
    </ligand>
</feature>
<sequence length="405" mass="44818">MLKRMNNFDTICRLCGESEGIQFKIFDSRSDYVSKIHQLLPIMVHEKDPWSKLICHHCACNLQEFYDFRELCVSTDTYVKTRVSWEPQRQSTPVTSQHASIEPRDVHIKEEVSSGQPSNSSPLLPEIKFSQNTLVSNNLYTEECAGNLPHTSVLTQAPLPASAPPTNVAFFNSEQGECFLPEELEAAHSDSSVVDQDAGSPNLGVNKKITFNTNTTASGTETRKRNNTSDDVQVSKKKKNTSESHSRSDHEIEVNTAKSDPSNTESQDSNKQRQKVNHEPGIKSHATIHKVSVNDNISVNVRSNAKGAEQKNKNCKSGPKSEVGGKDHNLENNYSDAKIANSLDAIDMTDNIDSSVEKVDEGDRAEGLMPHVLLTRIPGICNIYTCSVCERIFTSKGCANNHVCV</sequence>
<dbReference type="GO" id="GO:0005634">
    <property type="term" value="C:nucleus"/>
    <property type="evidence" value="ECO:0007669"/>
    <property type="project" value="InterPro"/>
</dbReference>
<feature type="binding site" evidence="1">
    <location>
        <position position="55"/>
    </location>
    <ligand>
        <name>Zn(2+)</name>
        <dbReference type="ChEBI" id="CHEBI:29105"/>
    </ligand>
</feature>
<evidence type="ECO:0000256" key="1">
    <source>
        <dbReference type="PROSITE-ProRule" id="PRU01263"/>
    </source>
</evidence>
<gene>
    <name evidence="4" type="ORF">L798_09376</name>
</gene>
<dbReference type="OrthoDB" id="8197726at2759"/>
<dbReference type="EMBL" id="KK852428">
    <property type="protein sequence ID" value="KDR24041.1"/>
    <property type="molecule type" value="Genomic_DNA"/>
</dbReference>
<dbReference type="eggNOG" id="ENOG502SWDC">
    <property type="taxonomic scope" value="Eukaryota"/>
</dbReference>
<keyword evidence="1" id="KW-0862">Zinc</keyword>